<feature type="region of interest" description="Disordered" evidence="1">
    <location>
        <begin position="581"/>
        <end position="616"/>
    </location>
</feature>
<comment type="caution">
    <text evidence="4">The sequence shown here is derived from an EMBL/GenBank/DDBJ whole genome shotgun (WGS) entry which is preliminary data.</text>
</comment>
<dbReference type="InterPro" id="IPR027356">
    <property type="entry name" value="NPH3_dom"/>
</dbReference>
<dbReference type="Pfam" id="PF03000">
    <property type="entry name" value="NPH3"/>
    <property type="match status" value="2"/>
</dbReference>
<feature type="compositionally biased region" description="Low complexity" evidence="1">
    <location>
        <begin position="583"/>
        <end position="611"/>
    </location>
</feature>
<evidence type="ECO:0000256" key="1">
    <source>
        <dbReference type="SAM" id="MobiDB-lite"/>
    </source>
</evidence>
<dbReference type="InterPro" id="IPR043454">
    <property type="entry name" value="NPH3/RPT2-like"/>
</dbReference>
<dbReference type="SUPFAM" id="SSF54695">
    <property type="entry name" value="POZ domain"/>
    <property type="match status" value="1"/>
</dbReference>
<dbReference type="PANTHER" id="PTHR32370">
    <property type="entry name" value="OS12G0117600 PROTEIN"/>
    <property type="match status" value="1"/>
</dbReference>
<feature type="region of interest" description="Disordered" evidence="1">
    <location>
        <begin position="260"/>
        <end position="298"/>
    </location>
</feature>
<dbReference type="EMBL" id="PZQS01000005">
    <property type="protein sequence ID" value="PVD30661.1"/>
    <property type="molecule type" value="Genomic_DNA"/>
</dbReference>
<name>A0A2T7PB77_POMCA</name>
<feature type="region of interest" description="Disordered" evidence="1">
    <location>
        <begin position="522"/>
        <end position="569"/>
    </location>
</feature>
<feature type="domain" description="BTB" evidence="2">
    <location>
        <begin position="13"/>
        <end position="90"/>
    </location>
</feature>
<dbReference type="InterPro" id="IPR000210">
    <property type="entry name" value="BTB/POZ_dom"/>
</dbReference>
<proteinExistence type="predicted"/>
<evidence type="ECO:0000259" key="3">
    <source>
        <dbReference type="PROSITE" id="PS51649"/>
    </source>
</evidence>
<sequence length="674" mass="74036">MDLSKFRASGDLSDIVIVVEGNENHLHRFPLFARSSFFESLARHNGCGEPQTPALKGNSERVELSDFPGGQAVFSQVADFCYNMALDVGRHNVVQLRSAAQKLRMFGPGNLADIADKCLVDTVTSCKLSRAPQPLVMLLMECVKVGELAAEAGIVDVLIDALVDTWLKTPSKLSPTTSTPPALGSAFAPLKPLAASPGVTSAGAELLDEASLQRLCGLPQDWLVRLLSQARERGVRLSPLADLAMRYVYKTFVDKDVEQSSNAEDTLSAKDNREERSRGKEDSSSNLEGDVAGKDSAQVSTGVGGLRISEHHTELEHILDAVLMVLPEEAYNVQSVSMECLTTVLRVASTRGCSCRRLLVQLAADKLQQLNASDLCLVSPSMLHDVVLEAREEHGHVQRACTLVDTYLSEMARKGVLTADTFRLLATAVPSDARRCHDKLYDILEYVLKNEDDVSSEQRHQLVSIVNFDLLTEDTLQRALDSQLVPPELLAGASLRLCARLRSELQSVKYIAEMQEEELQKYQSAATPQASPRVAPVVPSTNSDSGFSDSRDSVKLTPDSTSGLMRGSHSVLTSARTKLAMQLHSPSSGPSSQSHPHSYPSSSLLHPHTSHMTTEHDFSLQDELDFKFDRSFRSLDPRARSRPLGTYSSYNSSSSYHHHQPHYRSTYFPYSPKY</sequence>
<dbReference type="AlphaFoldDB" id="A0A2T7PB77"/>
<feature type="compositionally biased region" description="Basic and acidic residues" evidence="1">
    <location>
        <begin position="267"/>
        <end position="283"/>
    </location>
</feature>
<evidence type="ECO:0000313" key="5">
    <source>
        <dbReference type="Proteomes" id="UP000245119"/>
    </source>
</evidence>
<dbReference type="OMA" id="CKESQFS"/>
<dbReference type="OrthoDB" id="624345at2759"/>
<dbReference type="Pfam" id="PF00651">
    <property type="entry name" value="BTB"/>
    <property type="match status" value="1"/>
</dbReference>
<reference evidence="4 5" key="1">
    <citation type="submission" date="2018-04" db="EMBL/GenBank/DDBJ databases">
        <title>The genome of golden apple snail Pomacea canaliculata provides insight into stress tolerance and invasive adaptation.</title>
        <authorList>
            <person name="Liu C."/>
            <person name="Liu B."/>
            <person name="Ren Y."/>
            <person name="Zhang Y."/>
            <person name="Wang H."/>
            <person name="Li S."/>
            <person name="Jiang F."/>
            <person name="Yin L."/>
            <person name="Zhang G."/>
            <person name="Qian W."/>
            <person name="Fan W."/>
        </authorList>
    </citation>
    <scope>NUCLEOTIDE SEQUENCE [LARGE SCALE GENOMIC DNA]</scope>
    <source>
        <strain evidence="4">SZHN2017</strain>
        <tissue evidence="4">Muscle</tissue>
    </source>
</reference>
<dbReference type="PROSITE" id="PS51649">
    <property type="entry name" value="NPH3"/>
    <property type="match status" value="1"/>
</dbReference>
<protein>
    <recommendedName>
        <fullName evidence="6">BTB domain-containing protein</fullName>
    </recommendedName>
</protein>
<dbReference type="PROSITE" id="PS50097">
    <property type="entry name" value="BTB"/>
    <property type="match status" value="1"/>
</dbReference>
<evidence type="ECO:0000313" key="4">
    <source>
        <dbReference type="EMBL" id="PVD30661.1"/>
    </source>
</evidence>
<feature type="region of interest" description="Disordered" evidence="1">
    <location>
        <begin position="637"/>
        <end position="661"/>
    </location>
</feature>
<evidence type="ECO:0008006" key="6">
    <source>
        <dbReference type="Google" id="ProtNLM"/>
    </source>
</evidence>
<evidence type="ECO:0000259" key="2">
    <source>
        <dbReference type="PROSITE" id="PS50097"/>
    </source>
</evidence>
<dbReference type="Proteomes" id="UP000245119">
    <property type="component" value="Linkage Group LG5"/>
</dbReference>
<feature type="domain" description="NPH3" evidence="3">
    <location>
        <begin position="209"/>
        <end position="500"/>
    </location>
</feature>
<dbReference type="InterPro" id="IPR011333">
    <property type="entry name" value="SKP1/BTB/POZ_sf"/>
</dbReference>
<dbReference type="Gene3D" id="3.30.710.10">
    <property type="entry name" value="Potassium Channel Kv1.1, Chain A"/>
    <property type="match status" value="1"/>
</dbReference>
<keyword evidence="5" id="KW-1185">Reference proteome</keyword>
<organism evidence="4 5">
    <name type="scientific">Pomacea canaliculata</name>
    <name type="common">Golden apple snail</name>
    <dbReference type="NCBI Taxonomy" id="400727"/>
    <lineage>
        <taxon>Eukaryota</taxon>
        <taxon>Metazoa</taxon>
        <taxon>Spiralia</taxon>
        <taxon>Lophotrochozoa</taxon>
        <taxon>Mollusca</taxon>
        <taxon>Gastropoda</taxon>
        <taxon>Caenogastropoda</taxon>
        <taxon>Architaenioglossa</taxon>
        <taxon>Ampullarioidea</taxon>
        <taxon>Ampullariidae</taxon>
        <taxon>Pomacea</taxon>
    </lineage>
</organism>
<feature type="compositionally biased region" description="Polar residues" evidence="1">
    <location>
        <begin position="539"/>
        <end position="548"/>
    </location>
</feature>
<gene>
    <name evidence="4" type="ORF">C0Q70_09934</name>
</gene>
<accession>A0A2T7PB77</accession>